<reference evidence="2" key="1">
    <citation type="submission" date="2023-07" db="EMBL/GenBank/DDBJ databases">
        <title>Chromosome-level genome assembly of Artemia franciscana.</title>
        <authorList>
            <person name="Jo E."/>
        </authorList>
    </citation>
    <scope>NUCLEOTIDE SEQUENCE</scope>
    <source>
        <tissue evidence="2">Whole body</tissue>
    </source>
</reference>
<evidence type="ECO:0000256" key="1">
    <source>
        <dbReference type="SAM" id="MobiDB-lite"/>
    </source>
</evidence>
<feature type="compositionally biased region" description="Basic and acidic residues" evidence="1">
    <location>
        <begin position="8"/>
        <end position="23"/>
    </location>
</feature>
<proteinExistence type="predicted"/>
<evidence type="ECO:0000313" key="3">
    <source>
        <dbReference type="Proteomes" id="UP001187531"/>
    </source>
</evidence>
<feature type="compositionally biased region" description="Polar residues" evidence="1">
    <location>
        <begin position="25"/>
        <end position="36"/>
    </location>
</feature>
<comment type="caution">
    <text evidence="2">The sequence shown here is derived from an EMBL/GenBank/DDBJ whole genome shotgun (WGS) entry which is preliminary data.</text>
</comment>
<organism evidence="2 3">
    <name type="scientific">Artemia franciscana</name>
    <name type="common">Brine shrimp</name>
    <name type="synonym">Artemia sanfranciscana</name>
    <dbReference type="NCBI Taxonomy" id="6661"/>
    <lineage>
        <taxon>Eukaryota</taxon>
        <taxon>Metazoa</taxon>
        <taxon>Ecdysozoa</taxon>
        <taxon>Arthropoda</taxon>
        <taxon>Crustacea</taxon>
        <taxon>Branchiopoda</taxon>
        <taxon>Anostraca</taxon>
        <taxon>Artemiidae</taxon>
        <taxon>Artemia</taxon>
    </lineage>
</organism>
<keyword evidence="3" id="KW-1185">Reference proteome</keyword>
<accession>A0AA88H5K9</accession>
<sequence>MKSVFADLDERSGSSFKGEEIKSSDGASKSSLQKVQNEYKPVGQLEENRNLGSKMEDIVFKSTSYVADKLDVKELVTNWKIIKSIDVTSLANFITILINVVKRW</sequence>
<gene>
    <name evidence="2" type="ORF">QYM36_019186</name>
</gene>
<dbReference type="Proteomes" id="UP001187531">
    <property type="component" value="Unassembled WGS sequence"/>
</dbReference>
<evidence type="ECO:0000313" key="2">
    <source>
        <dbReference type="EMBL" id="KAK2702200.1"/>
    </source>
</evidence>
<feature type="region of interest" description="Disordered" evidence="1">
    <location>
        <begin position="1"/>
        <end position="46"/>
    </location>
</feature>
<protein>
    <submittedName>
        <fullName evidence="2">Uncharacterized protein</fullName>
    </submittedName>
</protein>
<name>A0AA88H5K9_ARTSF</name>
<dbReference type="AlphaFoldDB" id="A0AA88H5K9"/>
<dbReference type="EMBL" id="JAVRJZ010000626">
    <property type="protein sequence ID" value="KAK2702200.1"/>
    <property type="molecule type" value="Genomic_DNA"/>
</dbReference>